<gene>
    <name evidence="1" type="ORF">LCGC14_2800350</name>
</gene>
<sequence length="117" mass="13121">GTHKYVAAKLGISDTHWNDIRGSRNIPQGVDISAISAAIKRGCSLARSKVQGYLMKHAKNNVIGAIFLAKQEHLLDYKDQRSVEQTGQMEVIVTHRVLPPVESKVIEHEDYEEIENE</sequence>
<dbReference type="AlphaFoldDB" id="A0A0F8Z9W9"/>
<dbReference type="EMBL" id="LAZR01052529">
    <property type="protein sequence ID" value="KKK82745.1"/>
    <property type="molecule type" value="Genomic_DNA"/>
</dbReference>
<organism evidence="1">
    <name type="scientific">marine sediment metagenome</name>
    <dbReference type="NCBI Taxonomy" id="412755"/>
    <lineage>
        <taxon>unclassified sequences</taxon>
        <taxon>metagenomes</taxon>
        <taxon>ecological metagenomes</taxon>
    </lineage>
</organism>
<name>A0A0F8Z9W9_9ZZZZ</name>
<proteinExistence type="predicted"/>
<protein>
    <submittedName>
        <fullName evidence="1">Uncharacterized protein</fullName>
    </submittedName>
</protein>
<reference evidence="1" key="1">
    <citation type="journal article" date="2015" name="Nature">
        <title>Complex archaea that bridge the gap between prokaryotes and eukaryotes.</title>
        <authorList>
            <person name="Spang A."/>
            <person name="Saw J.H."/>
            <person name="Jorgensen S.L."/>
            <person name="Zaremba-Niedzwiedzka K."/>
            <person name="Martijn J."/>
            <person name="Lind A.E."/>
            <person name="van Eijk R."/>
            <person name="Schleper C."/>
            <person name="Guy L."/>
            <person name="Ettema T.J."/>
        </authorList>
    </citation>
    <scope>NUCLEOTIDE SEQUENCE</scope>
</reference>
<feature type="non-terminal residue" evidence="1">
    <location>
        <position position="1"/>
    </location>
</feature>
<accession>A0A0F8Z9W9</accession>
<evidence type="ECO:0000313" key="1">
    <source>
        <dbReference type="EMBL" id="KKK82745.1"/>
    </source>
</evidence>
<comment type="caution">
    <text evidence="1">The sequence shown here is derived from an EMBL/GenBank/DDBJ whole genome shotgun (WGS) entry which is preliminary data.</text>
</comment>